<name>A0A9P0MIX7_ACAOB</name>
<accession>A0A9P0MIX7</accession>
<evidence type="ECO:0000313" key="4">
    <source>
        <dbReference type="Proteomes" id="UP001152888"/>
    </source>
</evidence>
<dbReference type="PANTHER" id="PTHR12243">
    <property type="entry name" value="MADF DOMAIN TRANSCRIPTION FACTOR"/>
    <property type="match status" value="1"/>
</dbReference>
<organism evidence="3 4">
    <name type="scientific">Acanthoscelides obtectus</name>
    <name type="common">Bean weevil</name>
    <name type="synonym">Bruchus obtectus</name>
    <dbReference type="NCBI Taxonomy" id="200917"/>
    <lineage>
        <taxon>Eukaryota</taxon>
        <taxon>Metazoa</taxon>
        <taxon>Ecdysozoa</taxon>
        <taxon>Arthropoda</taxon>
        <taxon>Hexapoda</taxon>
        <taxon>Insecta</taxon>
        <taxon>Pterygota</taxon>
        <taxon>Neoptera</taxon>
        <taxon>Endopterygota</taxon>
        <taxon>Coleoptera</taxon>
        <taxon>Polyphaga</taxon>
        <taxon>Cucujiformia</taxon>
        <taxon>Chrysomeloidea</taxon>
        <taxon>Chrysomelidae</taxon>
        <taxon>Bruchinae</taxon>
        <taxon>Bruchini</taxon>
        <taxon>Acanthoscelides</taxon>
    </lineage>
</organism>
<sequence>MAGEFQWSDELVLDLIYEIEQRRHLWDPKDEDKKNRNKKSDAFKSLGKKFGVTPEEIIKKYEHLLQSYRKCCRKAKNSIKTGAGTSDVYKPVWFAFEALNKFMKDVYTPHGVTDTMTNEAKSNDDDRDNDASIIPESPEDADTVDTQQTTEANREQDVAPDNRAHQKRKKFTNDSDERAEMTFQYLQTKMQEGRKEIDECIAFGNLIADDFEGLTCVNAIQPTAGIGSPIIPDIGSFPVLIAQKEMLCSAYAFRNLT</sequence>
<reference evidence="3" key="1">
    <citation type="submission" date="2022-03" db="EMBL/GenBank/DDBJ databases">
        <authorList>
            <person name="Sayadi A."/>
        </authorList>
    </citation>
    <scope>NUCLEOTIDE SEQUENCE</scope>
</reference>
<feature type="region of interest" description="Disordered" evidence="1">
    <location>
        <begin position="114"/>
        <end position="176"/>
    </location>
</feature>
<dbReference type="SMART" id="SM00595">
    <property type="entry name" value="MADF"/>
    <property type="match status" value="1"/>
</dbReference>
<dbReference type="Pfam" id="PF10545">
    <property type="entry name" value="MADF_DNA_bdg"/>
    <property type="match status" value="1"/>
</dbReference>
<dbReference type="PROSITE" id="PS51029">
    <property type="entry name" value="MADF"/>
    <property type="match status" value="1"/>
</dbReference>
<proteinExistence type="predicted"/>
<evidence type="ECO:0000256" key="1">
    <source>
        <dbReference type="SAM" id="MobiDB-lite"/>
    </source>
</evidence>
<feature type="domain" description="MADF" evidence="2">
    <location>
        <begin position="14"/>
        <end position="107"/>
    </location>
</feature>
<dbReference type="EMBL" id="CAKOFQ010008592">
    <property type="protein sequence ID" value="CAH2015030.1"/>
    <property type="molecule type" value="Genomic_DNA"/>
</dbReference>
<keyword evidence="4" id="KW-1185">Reference proteome</keyword>
<dbReference type="InterPro" id="IPR006578">
    <property type="entry name" value="MADF-dom"/>
</dbReference>
<dbReference type="InterPro" id="IPR039353">
    <property type="entry name" value="TF_Adf1"/>
</dbReference>
<dbReference type="Proteomes" id="UP001152888">
    <property type="component" value="Unassembled WGS sequence"/>
</dbReference>
<dbReference type="AlphaFoldDB" id="A0A9P0MIX7"/>
<dbReference type="PANTHER" id="PTHR12243:SF67">
    <property type="entry name" value="COREPRESSOR OF PANGOLIN, ISOFORM A-RELATED"/>
    <property type="match status" value="1"/>
</dbReference>
<comment type="caution">
    <text evidence="3">The sequence shown here is derived from an EMBL/GenBank/DDBJ whole genome shotgun (WGS) entry which is preliminary data.</text>
</comment>
<protein>
    <recommendedName>
        <fullName evidence="2">MADF domain-containing protein</fullName>
    </recommendedName>
</protein>
<dbReference type="OrthoDB" id="6720674at2759"/>
<gene>
    <name evidence="3" type="ORF">ACAOBT_LOCUS34463</name>
</gene>
<evidence type="ECO:0000259" key="2">
    <source>
        <dbReference type="PROSITE" id="PS51029"/>
    </source>
</evidence>
<feature type="compositionally biased region" description="Basic and acidic residues" evidence="1">
    <location>
        <begin position="152"/>
        <end position="164"/>
    </location>
</feature>
<evidence type="ECO:0000313" key="3">
    <source>
        <dbReference type="EMBL" id="CAH2015030.1"/>
    </source>
</evidence>